<feature type="domain" description="DUF2341" evidence="2">
    <location>
        <begin position="67"/>
        <end position="140"/>
    </location>
</feature>
<feature type="signal peptide" evidence="1">
    <location>
        <begin position="1"/>
        <end position="18"/>
    </location>
</feature>
<keyword evidence="1" id="KW-0732">Signal</keyword>
<protein>
    <submittedName>
        <fullName evidence="3">DUF2341 domain-containing protein</fullName>
    </submittedName>
</protein>
<comment type="caution">
    <text evidence="3">The sequence shown here is derived from an EMBL/GenBank/DDBJ whole genome shotgun (WGS) entry which is preliminary data.</text>
</comment>
<feature type="chain" id="PRO_5018302301" evidence="1">
    <location>
        <begin position="19"/>
        <end position="384"/>
    </location>
</feature>
<name>A0A3N4PPW9_9BACT</name>
<dbReference type="InterPro" id="IPR013320">
    <property type="entry name" value="ConA-like_dom_sf"/>
</dbReference>
<sequence>MKRYLVPLLLILTARATAQDARSWKYHKEIRIVTTPAGAHIKGDVRNYPLAVKLNARNFDFTTAKGNGADIRFSQSGNTFLPHSIEWWDPVHREALVWVKVPLIKGNNDVQNITLHWGNDQAPDENRPHEVFAAADGFVGVWHLNEPGNTLPEGYKDATANAADATGVNMVPTSLVPGVLGKAQQFDYHSKQWIKVDSDKRKLFDLTNRLTFSIWAKARSYSNKGDAAKRVLEGYETMFAKGDNSWRLQKFGVRGWHKPPADLIEICVERLDPKGDLCVVGKTDMVTGQWFLLTGVHDHPYVRLYVNGVLDATELFDSKWKTDDHPVGIGNQSQFPEKGGRYWDGWLDEARVLQVAKDEHWIKLDYESQREGQRLLEFGKTQQQ</sequence>
<dbReference type="Gene3D" id="2.60.120.200">
    <property type="match status" value="1"/>
</dbReference>
<dbReference type="AlphaFoldDB" id="A0A3N4PPW9"/>
<dbReference type="Pfam" id="PF10102">
    <property type="entry name" value="DUF2341"/>
    <property type="match status" value="1"/>
</dbReference>
<dbReference type="Proteomes" id="UP000278351">
    <property type="component" value="Unassembled WGS sequence"/>
</dbReference>
<accession>A0A3N4PPW9</accession>
<dbReference type="GO" id="GO:0005975">
    <property type="term" value="P:carbohydrate metabolic process"/>
    <property type="evidence" value="ECO:0007669"/>
    <property type="project" value="UniProtKB-ARBA"/>
</dbReference>
<dbReference type="Pfam" id="PF13385">
    <property type="entry name" value="Laminin_G_3"/>
    <property type="match status" value="1"/>
</dbReference>
<evidence type="ECO:0000259" key="2">
    <source>
        <dbReference type="Pfam" id="PF10102"/>
    </source>
</evidence>
<dbReference type="EMBL" id="RPDH01000002">
    <property type="protein sequence ID" value="RPE08749.1"/>
    <property type="molecule type" value="Genomic_DNA"/>
</dbReference>
<proteinExistence type="predicted"/>
<gene>
    <name evidence="3" type="ORF">EGT74_17090</name>
</gene>
<evidence type="ECO:0000313" key="4">
    <source>
        <dbReference type="Proteomes" id="UP000278351"/>
    </source>
</evidence>
<evidence type="ECO:0000256" key="1">
    <source>
        <dbReference type="SAM" id="SignalP"/>
    </source>
</evidence>
<dbReference type="SUPFAM" id="SSF49899">
    <property type="entry name" value="Concanavalin A-like lectins/glucanases"/>
    <property type="match status" value="1"/>
</dbReference>
<keyword evidence="4" id="KW-1185">Reference proteome</keyword>
<reference evidence="3 4" key="1">
    <citation type="submission" date="2018-11" db="EMBL/GenBank/DDBJ databases">
        <title>Chitinophaga lutea sp.nov., isolate from arsenic contaminated soil.</title>
        <authorList>
            <person name="Zong Y."/>
        </authorList>
    </citation>
    <scope>NUCLEOTIDE SEQUENCE [LARGE SCALE GENOMIC DNA]</scope>
    <source>
        <strain evidence="3 4">ZY74</strain>
    </source>
</reference>
<dbReference type="OrthoDB" id="1037816at2"/>
<dbReference type="InterPro" id="IPR018765">
    <property type="entry name" value="DUF2341"/>
</dbReference>
<evidence type="ECO:0000313" key="3">
    <source>
        <dbReference type="EMBL" id="RPE08749.1"/>
    </source>
</evidence>
<dbReference type="RefSeq" id="WP_123847744.1">
    <property type="nucleotide sequence ID" value="NZ_RPDH01000002.1"/>
</dbReference>
<dbReference type="GO" id="GO:0004553">
    <property type="term" value="F:hydrolase activity, hydrolyzing O-glycosyl compounds"/>
    <property type="evidence" value="ECO:0007669"/>
    <property type="project" value="UniProtKB-ARBA"/>
</dbReference>
<organism evidence="3 4">
    <name type="scientific">Chitinophaga lutea</name>
    <dbReference type="NCBI Taxonomy" id="2488634"/>
    <lineage>
        <taxon>Bacteria</taxon>
        <taxon>Pseudomonadati</taxon>
        <taxon>Bacteroidota</taxon>
        <taxon>Chitinophagia</taxon>
        <taxon>Chitinophagales</taxon>
        <taxon>Chitinophagaceae</taxon>
        <taxon>Chitinophaga</taxon>
    </lineage>
</organism>